<organism evidence="2 3">
    <name type="scientific">Phytophthora infestans (strain T30-4)</name>
    <name type="common">Potato late blight agent</name>
    <dbReference type="NCBI Taxonomy" id="403677"/>
    <lineage>
        <taxon>Eukaryota</taxon>
        <taxon>Sar</taxon>
        <taxon>Stramenopiles</taxon>
        <taxon>Oomycota</taxon>
        <taxon>Peronosporomycetes</taxon>
        <taxon>Peronosporales</taxon>
        <taxon>Peronosporaceae</taxon>
        <taxon>Phytophthora</taxon>
    </lineage>
</organism>
<protein>
    <recommendedName>
        <fullName evidence="1">DDE-1 domain-containing protein</fullName>
    </recommendedName>
</protein>
<evidence type="ECO:0000313" key="2">
    <source>
        <dbReference type="EMBL" id="EEY60184.1"/>
    </source>
</evidence>
<dbReference type="InParanoid" id="D0NKP8"/>
<keyword evidence="3" id="KW-1185">Reference proteome</keyword>
<dbReference type="OrthoDB" id="123473at2759"/>
<dbReference type="GeneID" id="9478341"/>
<dbReference type="KEGG" id="pif:PITG_12511"/>
<dbReference type="Proteomes" id="UP000006643">
    <property type="component" value="Unassembled WGS sequence"/>
</dbReference>
<dbReference type="GO" id="GO:0003676">
    <property type="term" value="F:nucleic acid binding"/>
    <property type="evidence" value="ECO:0007669"/>
    <property type="project" value="InterPro"/>
</dbReference>
<dbReference type="EMBL" id="DS028143">
    <property type="protein sequence ID" value="EEY60184.1"/>
    <property type="molecule type" value="Genomic_DNA"/>
</dbReference>
<accession>D0NKP8</accession>
<dbReference type="InterPro" id="IPR004875">
    <property type="entry name" value="DDE_SF_endonuclease_dom"/>
</dbReference>
<reference evidence="3" key="1">
    <citation type="journal article" date="2009" name="Nature">
        <title>Genome sequence and analysis of the Irish potato famine pathogen Phytophthora infestans.</title>
        <authorList>
            <consortium name="The Broad Institute Genome Sequencing Platform"/>
            <person name="Haas B.J."/>
            <person name="Kamoun S."/>
            <person name="Zody M.C."/>
            <person name="Jiang R.H."/>
            <person name="Handsaker R.E."/>
            <person name="Cano L.M."/>
            <person name="Grabherr M."/>
            <person name="Kodira C.D."/>
            <person name="Raffaele S."/>
            <person name="Torto-Alalibo T."/>
            <person name="Bozkurt T.O."/>
            <person name="Ah-Fong A.M."/>
            <person name="Alvarado L."/>
            <person name="Anderson V.L."/>
            <person name="Armstrong M.R."/>
            <person name="Avrova A."/>
            <person name="Baxter L."/>
            <person name="Beynon J."/>
            <person name="Boevink P.C."/>
            <person name="Bollmann S.R."/>
            <person name="Bos J.I."/>
            <person name="Bulone V."/>
            <person name="Cai G."/>
            <person name="Cakir C."/>
            <person name="Carrington J.C."/>
            <person name="Chawner M."/>
            <person name="Conti L."/>
            <person name="Costanzo S."/>
            <person name="Ewan R."/>
            <person name="Fahlgren N."/>
            <person name="Fischbach M.A."/>
            <person name="Fugelstad J."/>
            <person name="Gilroy E.M."/>
            <person name="Gnerre S."/>
            <person name="Green P.J."/>
            <person name="Grenville-Briggs L.J."/>
            <person name="Griffith J."/>
            <person name="Grunwald N.J."/>
            <person name="Horn K."/>
            <person name="Horner N.R."/>
            <person name="Hu C.H."/>
            <person name="Huitema E."/>
            <person name="Jeong D.H."/>
            <person name="Jones A.M."/>
            <person name="Jones J.D."/>
            <person name="Jones R.W."/>
            <person name="Karlsson E.K."/>
            <person name="Kunjeti S.G."/>
            <person name="Lamour K."/>
            <person name="Liu Z."/>
            <person name="Ma L."/>
            <person name="Maclean D."/>
            <person name="Chibucos M.C."/>
            <person name="McDonald H."/>
            <person name="McWalters J."/>
            <person name="Meijer H.J."/>
            <person name="Morgan W."/>
            <person name="Morris P.F."/>
            <person name="Munro C.A."/>
            <person name="O'Neill K."/>
            <person name="Ospina-Giraldo M."/>
            <person name="Pinzon A."/>
            <person name="Pritchard L."/>
            <person name="Ramsahoye B."/>
            <person name="Ren Q."/>
            <person name="Restrepo S."/>
            <person name="Roy S."/>
            <person name="Sadanandom A."/>
            <person name="Savidor A."/>
            <person name="Schornack S."/>
            <person name="Schwartz D.C."/>
            <person name="Schumann U.D."/>
            <person name="Schwessinger B."/>
            <person name="Seyer L."/>
            <person name="Sharpe T."/>
            <person name="Silvar C."/>
            <person name="Song J."/>
            <person name="Studholme D.J."/>
            <person name="Sykes S."/>
            <person name="Thines M."/>
            <person name="van de Vondervoort P.J."/>
            <person name="Phuntumart V."/>
            <person name="Wawra S."/>
            <person name="Weide R."/>
            <person name="Win J."/>
            <person name="Young C."/>
            <person name="Zhou S."/>
            <person name="Fry W."/>
            <person name="Meyers B.C."/>
            <person name="van West P."/>
            <person name="Ristaino J."/>
            <person name="Govers F."/>
            <person name="Birch P.R."/>
            <person name="Whisson S.C."/>
            <person name="Judelson H.S."/>
            <person name="Nusbaum C."/>
        </authorList>
    </citation>
    <scope>NUCLEOTIDE SEQUENCE [LARGE SCALE GENOMIC DNA]</scope>
    <source>
        <strain evidence="3">T30-4</strain>
    </source>
</reference>
<evidence type="ECO:0000313" key="3">
    <source>
        <dbReference type="Proteomes" id="UP000006643"/>
    </source>
</evidence>
<sequence length="308" mass="34970">MASRRDSIALWKKKEVFDWVNSAGNGIPSRAVSHFRSCGWELDPGTVRRWWRNCEDIWAAKPYQQRLSGGGRKKALGELEDLLLEAIASFNFTHTVWVDETAVYFEDAREQTVQIRGSRHVVVKSTGFASMRVTAVLAITATGVKLPSLVIWKHINGSRKISKVGGTKVAYQPKAWVDSKLLCNWIDTVFPRVLQADGKALVWDSMRVHISKKVKTKSPSAVSRNETRSLQHVVGVADRARCVAWMEDNAVEDGEKGLYGRTVDQFPSLFWATDRRVNLNKARDWWAKRKLHWTTASIVGDIEHWARI</sequence>
<dbReference type="Pfam" id="PF03184">
    <property type="entry name" value="DDE_1"/>
    <property type="match status" value="1"/>
</dbReference>
<dbReference type="HOGENOM" id="CLU_033137_0_0_1"/>
<evidence type="ECO:0000259" key="1">
    <source>
        <dbReference type="Pfam" id="PF03184"/>
    </source>
</evidence>
<feature type="domain" description="DDE-1" evidence="1">
    <location>
        <begin position="132"/>
        <end position="215"/>
    </location>
</feature>
<proteinExistence type="predicted"/>
<gene>
    <name evidence="2" type="ORF">PITG_12511</name>
</gene>
<dbReference type="AlphaFoldDB" id="D0NKP8"/>
<dbReference type="eggNOG" id="ENOG502SGU6">
    <property type="taxonomic scope" value="Eukaryota"/>
</dbReference>
<dbReference type="RefSeq" id="XP_002900391.1">
    <property type="nucleotide sequence ID" value="XM_002900345.1"/>
</dbReference>
<name>D0NKP8_PHYIT</name>
<dbReference type="VEuPathDB" id="FungiDB:PITG_12511"/>